<dbReference type="STRING" id="319652.IV80_GL001470"/>
<protein>
    <submittedName>
        <fullName evidence="2">Uncharacterized protein</fullName>
    </submittedName>
</protein>
<proteinExistence type="predicted"/>
<dbReference type="AlphaFoldDB" id="A0A0R2IX18"/>
<sequence>METVSMKGMAPVQNRYLKLLLYFCVWLGLNVLWELRAIILYTGIHFPFLFMGAAALSFAPIVGITVLLLMVLFKSRKLNLAALIWLILATVAANPPIYLLSVSLFSVVTVLICNVYLTVIICNRDQPLRHVNKIAWTFAIIFVLCLTSPELSARFAINGYATANTAVNTHLNLTTDHKNQLKNHGITTIAPSQPKIELSGVGDIKITITRIGILYFSTIGNYSYDW</sequence>
<keyword evidence="1" id="KW-0472">Membrane</keyword>
<evidence type="ECO:0000313" key="3">
    <source>
        <dbReference type="Proteomes" id="UP000051568"/>
    </source>
</evidence>
<keyword evidence="3" id="KW-1185">Reference proteome</keyword>
<organism evidence="2 3">
    <name type="scientific">Pediococcus cellicola</name>
    <dbReference type="NCBI Taxonomy" id="319652"/>
    <lineage>
        <taxon>Bacteria</taxon>
        <taxon>Bacillati</taxon>
        <taxon>Bacillota</taxon>
        <taxon>Bacilli</taxon>
        <taxon>Lactobacillales</taxon>
        <taxon>Lactobacillaceae</taxon>
        <taxon>Pediococcus</taxon>
    </lineage>
</organism>
<evidence type="ECO:0000256" key="1">
    <source>
        <dbReference type="SAM" id="Phobius"/>
    </source>
</evidence>
<comment type="caution">
    <text evidence="2">The sequence shown here is derived from an EMBL/GenBank/DDBJ whole genome shotgun (WGS) entry which is preliminary data.</text>
</comment>
<keyword evidence="1" id="KW-0812">Transmembrane</keyword>
<accession>A0A0R2IX18</accession>
<dbReference type="RefSeq" id="WP_147186323.1">
    <property type="nucleotide sequence ID" value="NZ_JBHSKU010000001.1"/>
</dbReference>
<dbReference type="PATRIC" id="fig|319652.3.peg.1488"/>
<dbReference type="OrthoDB" id="2249658at2"/>
<feature type="transmembrane region" description="Helical" evidence="1">
    <location>
        <begin position="80"/>
        <end position="98"/>
    </location>
</feature>
<feature type="transmembrane region" description="Helical" evidence="1">
    <location>
        <begin position="20"/>
        <end position="42"/>
    </location>
</feature>
<keyword evidence="1" id="KW-1133">Transmembrane helix</keyword>
<dbReference type="Proteomes" id="UP000051568">
    <property type="component" value="Unassembled WGS sequence"/>
</dbReference>
<gene>
    <name evidence="2" type="ORF">IV80_GL001470</name>
</gene>
<name>A0A0R2IX18_9LACO</name>
<reference evidence="2 3" key="1">
    <citation type="journal article" date="2015" name="Genome Announc.">
        <title>Expanding the biotechnology potential of lactobacilli through comparative genomics of 213 strains and associated genera.</title>
        <authorList>
            <person name="Sun Z."/>
            <person name="Harris H.M."/>
            <person name="McCann A."/>
            <person name="Guo C."/>
            <person name="Argimon S."/>
            <person name="Zhang W."/>
            <person name="Yang X."/>
            <person name="Jeffery I.B."/>
            <person name="Cooney J.C."/>
            <person name="Kagawa T.F."/>
            <person name="Liu W."/>
            <person name="Song Y."/>
            <person name="Salvetti E."/>
            <person name="Wrobel A."/>
            <person name="Rasinkangas P."/>
            <person name="Parkhill J."/>
            <person name="Rea M.C."/>
            <person name="O'Sullivan O."/>
            <person name="Ritari J."/>
            <person name="Douillard F.P."/>
            <person name="Paul Ross R."/>
            <person name="Yang R."/>
            <person name="Briner A.E."/>
            <person name="Felis G.E."/>
            <person name="de Vos W.M."/>
            <person name="Barrangou R."/>
            <person name="Klaenhammer T.R."/>
            <person name="Caufield P.W."/>
            <person name="Cui Y."/>
            <person name="Zhang H."/>
            <person name="O'Toole P.W."/>
        </authorList>
    </citation>
    <scope>NUCLEOTIDE SEQUENCE [LARGE SCALE GENOMIC DNA]</scope>
    <source>
        <strain evidence="2 3">DSM 17757</strain>
    </source>
</reference>
<feature type="transmembrane region" description="Helical" evidence="1">
    <location>
        <begin position="48"/>
        <end position="73"/>
    </location>
</feature>
<feature type="transmembrane region" description="Helical" evidence="1">
    <location>
        <begin position="134"/>
        <end position="157"/>
    </location>
</feature>
<feature type="transmembrane region" description="Helical" evidence="1">
    <location>
        <begin position="104"/>
        <end position="122"/>
    </location>
</feature>
<evidence type="ECO:0000313" key="2">
    <source>
        <dbReference type="EMBL" id="KRN66221.1"/>
    </source>
</evidence>
<dbReference type="EMBL" id="JQBR01000005">
    <property type="protein sequence ID" value="KRN66221.1"/>
    <property type="molecule type" value="Genomic_DNA"/>
</dbReference>